<gene>
    <name evidence="1" type="ORF">FHL15_002194</name>
</gene>
<evidence type="ECO:0008006" key="3">
    <source>
        <dbReference type="Google" id="ProtNLM"/>
    </source>
</evidence>
<dbReference type="AlphaFoldDB" id="A0A553I9L7"/>
<dbReference type="EMBL" id="VFLP01000008">
    <property type="protein sequence ID" value="TRX96888.1"/>
    <property type="molecule type" value="Genomic_DNA"/>
</dbReference>
<evidence type="ECO:0000313" key="2">
    <source>
        <dbReference type="Proteomes" id="UP000319160"/>
    </source>
</evidence>
<reference evidence="2" key="1">
    <citation type="submission" date="2019-06" db="EMBL/GenBank/DDBJ databases">
        <title>Draft genome sequence of the griseofulvin-producing fungus Xylaria cubensis strain G536.</title>
        <authorList>
            <person name="Mead M.E."/>
            <person name="Raja H.A."/>
            <person name="Steenwyk J.L."/>
            <person name="Knowles S.L."/>
            <person name="Oberlies N.H."/>
            <person name="Rokas A."/>
        </authorList>
    </citation>
    <scope>NUCLEOTIDE SEQUENCE [LARGE SCALE GENOMIC DNA]</scope>
    <source>
        <strain evidence="2">G536</strain>
    </source>
</reference>
<dbReference type="Proteomes" id="UP000319160">
    <property type="component" value="Unassembled WGS sequence"/>
</dbReference>
<keyword evidence="2" id="KW-1185">Reference proteome</keyword>
<protein>
    <recommendedName>
        <fullName evidence="3">SRR1-like domain-containing protein</fullName>
    </recommendedName>
</protein>
<name>A0A553I9L7_9PEZI</name>
<sequence length="387" mass="43756">MSEKQRLSELIASVGPPLRASIVPRQILERTRIAILKHEKEGKPFFRLDEIARIQEFLSSEARKFSPIFSFQGSFGNQQLYDSKHDVGIPLVELRSLQYSIAHVHESGKEIPLYSPGFVKGNPAIAATNESLVEEGAARYILDQRKSPASMNLERVREIFNEARDHYHKSKFPASILEGLSDVDQQIDNIVCFDLGTFEADVCGSYANTRGAPRCTTHHLLALMIRDYITTTNLGRAIPLIFQASEYTDDTVAVLEGLGCVVMRDNTTAFSHITENTLVIWTGKEGPMPVPVKQVIADFPFQATPLPLPRAMIWPEEEATHIQDVLEPVEILKHLPYSSRWTSLSAMDTPRTNQLHNGYDRHRLPSLPDYDPFDFRIKALALYTRKR</sequence>
<dbReference type="OrthoDB" id="4750599at2759"/>
<accession>A0A553I9L7</accession>
<proteinExistence type="predicted"/>
<comment type="caution">
    <text evidence="1">The sequence shown here is derived from an EMBL/GenBank/DDBJ whole genome shotgun (WGS) entry which is preliminary data.</text>
</comment>
<evidence type="ECO:0000313" key="1">
    <source>
        <dbReference type="EMBL" id="TRX96888.1"/>
    </source>
</evidence>
<organism evidence="1 2">
    <name type="scientific">Xylaria flabelliformis</name>
    <dbReference type="NCBI Taxonomy" id="2512241"/>
    <lineage>
        <taxon>Eukaryota</taxon>
        <taxon>Fungi</taxon>
        <taxon>Dikarya</taxon>
        <taxon>Ascomycota</taxon>
        <taxon>Pezizomycotina</taxon>
        <taxon>Sordariomycetes</taxon>
        <taxon>Xylariomycetidae</taxon>
        <taxon>Xylariales</taxon>
        <taxon>Xylariaceae</taxon>
        <taxon>Xylaria</taxon>
    </lineage>
</organism>